<dbReference type="OrthoDB" id="9978173at2759"/>
<dbReference type="PANTHER" id="PTHR31252:SF11">
    <property type="entry name" value="DUF4419 DOMAIN-CONTAINING PROTEIN"/>
    <property type="match status" value="1"/>
</dbReference>
<organism evidence="2 3">
    <name type="scientific">Sparassis crispa</name>
    <dbReference type="NCBI Taxonomy" id="139825"/>
    <lineage>
        <taxon>Eukaryota</taxon>
        <taxon>Fungi</taxon>
        <taxon>Dikarya</taxon>
        <taxon>Basidiomycota</taxon>
        <taxon>Agaricomycotina</taxon>
        <taxon>Agaricomycetes</taxon>
        <taxon>Polyporales</taxon>
        <taxon>Sparassidaceae</taxon>
        <taxon>Sparassis</taxon>
    </lineage>
</organism>
<proteinExistence type="predicted"/>
<reference evidence="2 3" key="1">
    <citation type="journal article" date="2018" name="Sci. Rep.">
        <title>Genome sequence of the cauliflower mushroom Sparassis crispa (Hanabiratake) and its association with beneficial usage.</title>
        <authorList>
            <person name="Kiyama R."/>
            <person name="Furutani Y."/>
            <person name="Kawaguchi K."/>
            <person name="Nakanishi T."/>
        </authorList>
    </citation>
    <scope>NUCLEOTIDE SEQUENCE [LARGE SCALE GENOMIC DNA]</scope>
</reference>
<comment type="caution">
    <text evidence="2">The sequence shown here is derived from an EMBL/GenBank/DDBJ whole genome shotgun (WGS) entry which is preliminary data.</text>
</comment>
<dbReference type="InParanoid" id="A0A401GDB4"/>
<dbReference type="GeneID" id="38777067"/>
<dbReference type="RefSeq" id="XP_027611063.1">
    <property type="nucleotide sequence ID" value="XM_027755262.1"/>
</dbReference>
<sequence length="527" mass="58021">MPVTFEVAKHSAEPVRQRSSVNGVQDAKGLLRQAHLSRRQRCVEVLQSSAAPDALLSMEYCGNGFVHAVMRAHGEHHNLVIRPDDVWIAILNQFSFYVNAHAKELRSQFVEHTNKKTVVFAAGTRYTVDFGGMTRQMTEQMRQNVVDETLTGWILPDFTTSTTVDSTICSALMTTTLKSYDPLAPIRSFFECFYHKYFNYKMICICGIPSVTLEGEKEDWLKLLQRVDKLDEFGDEPCAWATMLRPILQRFVSSFDGEPDVEFWTHVVQRDVARYRHDSVSGWIAAFVPWTDQGVWQGGEQPLRAALSEQKDDSTARKRVYSVDGVTYPKLSVNRIPQGYGEVDILLEDTGVWLGCRMVAGHIAMSFHSVDGKEILDTVSPAPHWFLFTTQTAFHASVVVPSLAPSQGSSSPPSEGPSTAPSAPRQTSSYASYGRVVVLPQAPSQGMSSSSPSQGTSSSPPFEGSSAAPRQTSPYEENHPRRVVRSRSSPRMTSASGFASSGFSSSGFSSSGFSSSGFSSSDSCLVQ</sequence>
<evidence type="ECO:0000313" key="2">
    <source>
        <dbReference type="EMBL" id="GBE80150.1"/>
    </source>
</evidence>
<feature type="compositionally biased region" description="Low complexity" evidence="1">
    <location>
        <begin position="486"/>
        <end position="521"/>
    </location>
</feature>
<feature type="compositionally biased region" description="Low complexity" evidence="1">
    <location>
        <begin position="442"/>
        <end position="461"/>
    </location>
</feature>
<feature type="region of interest" description="Disordered" evidence="1">
    <location>
        <begin position="442"/>
        <end position="527"/>
    </location>
</feature>
<feature type="region of interest" description="Disordered" evidence="1">
    <location>
        <begin position="403"/>
        <end position="427"/>
    </location>
</feature>
<name>A0A401GDB4_9APHY</name>
<dbReference type="InterPro" id="IPR025533">
    <property type="entry name" value="DUF4419"/>
</dbReference>
<dbReference type="STRING" id="139825.A0A401GDB4"/>
<accession>A0A401GDB4</accession>
<keyword evidence="3" id="KW-1185">Reference proteome</keyword>
<gene>
    <name evidence="2" type="ORF">SCP_0213530</name>
</gene>
<evidence type="ECO:0000313" key="3">
    <source>
        <dbReference type="Proteomes" id="UP000287166"/>
    </source>
</evidence>
<dbReference type="AlphaFoldDB" id="A0A401GDB4"/>
<dbReference type="Proteomes" id="UP000287166">
    <property type="component" value="Unassembled WGS sequence"/>
</dbReference>
<protein>
    <submittedName>
        <fullName evidence="2">Uncharacterized protein</fullName>
    </submittedName>
</protein>
<dbReference type="PANTHER" id="PTHR31252">
    <property type="entry name" value="DUF4419 DOMAIN-CONTAINING PROTEIN"/>
    <property type="match status" value="1"/>
</dbReference>
<dbReference type="Pfam" id="PF14388">
    <property type="entry name" value="DUF4419"/>
    <property type="match status" value="2"/>
</dbReference>
<evidence type="ECO:0000256" key="1">
    <source>
        <dbReference type="SAM" id="MobiDB-lite"/>
    </source>
</evidence>
<feature type="compositionally biased region" description="Low complexity" evidence="1">
    <location>
        <begin position="403"/>
        <end position="424"/>
    </location>
</feature>
<dbReference type="EMBL" id="BFAD01000002">
    <property type="protein sequence ID" value="GBE80150.1"/>
    <property type="molecule type" value="Genomic_DNA"/>
</dbReference>